<dbReference type="PANTHER" id="PTHR45631">
    <property type="entry name" value="OS07G0107800 PROTEIN-RELATED"/>
    <property type="match status" value="1"/>
</dbReference>
<name>A0A8T0I8C6_CERPU</name>
<dbReference type="Pfam" id="PF00560">
    <property type="entry name" value="LRR_1"/>
    <property type="match status" value="1"/>
</dbReference>
<accession>A0A8T0I8C6</accession>
<dbReference type="EC" id="2.7.11.1" evidence="2"/>
<reference evidence="12" key="1">
    <citation type="submission" date="2020-06" db="EMBL/GenBank/DDBJ databases">
        <title>WGS assembly of Ceratodon purpureus strain R40.</title>
        <authorList>
            <person name="Carey S.B."/>
            <person name="Jenkins J."/>
            <person name="Shu S."/>
            <person name="Lovell J.T."/>
            <person name="Sreedasyam A."/>
            <person name="Maumus F."/>
            <person name="Tiley G.P."/>
            <person name="Fernandez-Pozo N."/>
            <person name="Barry K."/>
            <person name="Chen C."/>
            <person name="Wang M."/>
            <person name="Lipzen A."/>
            <person name="Daum C."/>
            <person name="Saski C.A."/>
            <person name="Payton A.C."/>
            <person name="Mcbreen J.C."/>
            <person name="Conrad R.E."/>
            <person name="Kollar L.M."/>
            <person name="Olsson S."/>
            <person name="Huttunen S."/>
            <person name="Landis J.B."/>
            <person name="Wickett N.J."/>
            <person name="Johnson M.G."/>
            <person name="Rensing S.A."/>
            <person name="Grimwood J."/>
            <person name="Schmutz J."/>
            <person name="Mcdaniel S.F."/>
        </authorList>
    </citation>
    <scope>NUCLEOTIDE SEQUENCE</scope>
    <source>
        <strain evidence="12">R40</strain>
    </source>
</reference>
<gene>
    <name evidence="12" type="ORF">KC19_4G120700</name>
</gene>
<feature type="domain" description="Protein kinase" evidence="11">
    <location>
        <begin position="656"/>
        <end position="932"/>
    </location>
</feature>
<dbReference type="InterPro" id="IPR001245">
    <property type="entry name" value="Ser-Thr/Tyr_kinase_cat_dom"/>
</dbReference>
<evidence type="ECO:0000256" key="9">
    <source>
        <dbReference type="ARBA" id="ARBA00048679"/>
    </source>
</evidence>
<comment type="subcellular location">
    <subcellularLocation>
        <location evidence="1">Membrane</location>
        <topology evidence="1">Single-pass membrane protein</topology>
    </subcellularLocation>
</comment>
<evidence type="ECO:0000256" key="7">
    <source>
        <dbReference type="ARBA" id="ARBA00023136"/>
    </source>
</evidence>
<dbReference type="PROSITE" id="PS50011">
    <property type="entry name" value="PROTEIN_KINASE_DOM"/>
    <property type="match status" value="1"/>
</dbReference>
<keyword evidence="6 10" id="KW-1133">Transmembrane helix</keyword>
<dbReference type="InterPro" id="IPR008271">
    <property type="entry name" value="Ser/Thr_kinase_AS"/>
</dbReference>
<dbReference type="Proteomes" id="UP000822688">
    <property type="component" value="Chromosome 4"/>
</dbReference>
<evidence type="ECO:0000256" key="10">
    <source>
        <dbReference type="SAM" id="Phobius"/>
    </source>
</evidence>
<keyword evidence="7 10" id="KW-0472">Membrane</keyword>
<dbReference type="AlphaFoldDB" id="A0A8T0I8C6"/>
<evidence type="ECO:0000256" key="8">
    <source>
        <dbReference type="ARBA" id="ARBA00047899"/>
    </source>
</evidence>
<evidence type="ECO:0000256" key="3">
    <source>
        <dbReference type="ARBA" id="ARBA00022614"/>
    </source>
</evidence>
<evidence type="ECO:0000256" key="5">
    <source>
        <dbReference type="ARBA" id="ARBA00022737"/>
    </source>
</evidence>
<evidence type="ECO:0000313" key="12">
    <source>
        <dbReference type="EMBL" id="KAG0579752.1"/>
    </source>
</evidence>
<evidence type="ECO:0000256" key="2">
    <source>
        <dbReference type="ARBA" id="ARBA00012513"/>
    </source>
</evidence>
<evidence type="ECO:0000259" key="11">
    <source>
        <dbReference type="PROSITE" id="PS50011"/>
    </source>
</evidence>
<organism evidence="12 13">
    <name type="scientific">Ceratodon purpureus</name>
    <name type="common">Fire moss</name>
    <name type="synonym">Dicranum purpureum</name>
    <dbReference type="NCBI Taxonomy" id="3225"/>
    <lineage>
        <taxon>Eukaryota</taxon>
        <taxon>Viridiplantae</taxon>
        <taxon>Streptophyta</taxon>
        <taxon>Embryophyta</taxon>
        <taxon>Bryophyta</taxon>
        <taxon>Bryophytina</taxon>
        <taxon>Bryopsida</taxon>
        <taxon>Dicranidae</taxon>
        <taxon>Pseudoditrichales</taxon>
        <taxon>Ditrichaceae</taxon>
        <taxon>Ceratodon</taxon>
    </lineage>
</organism>
<comment type="catalytic activity">
    <reaction evidence="9">
        <text>L-seryl-[protein] + ATP = O-phospho-L-seryl-[protein] + ADP + H(+)</text>
        <dbReference type="Rhea" id="RHEA:17989"/>
        <dbReference type="Rhea" id="RHEA-COMP:9863"/>
        <dbReference type="Rhea" id="RHEA-COMP:11604"/>
        <dbReference type="ChEBI" id="CHEBI:15378"/>
        <dbReference type="ChEBI" id="CHEBI:29999"/>
        <dbReference type="ChEBI" id="CHEBI:30616"/>
        <dbReference type="ChEBI" id="CHEBI:83421"/>
        <dbReference type="ChEBI" id="CHEBI:456216"/>
        <dbReference type="EC" id="2.7.11.1"/>
    </reaction>
</comment>
<dbReference type="InterPro" id="IPR001611">
    <property type="entry name" value="Leu-rich_rpt"/>
</dbReference>
<dbReference type="InterPro" id="IPR000719">
    <property type="entry name" value="Prot_kinase_dom"/>
</dbReference>
<dbReference type="Gene3D" id="3.80.10.10">
    <property type="entry name" value="Ribonuclease Inhibitor"/>
    <property type="match status" value="1"/>
</dbReference>
<dbReference type="InterPro" id="IPR032675">
    <property type="entry name" value="LRR_dom_sf"/>
</dbReference>
<evidence type="ECO:0000313" key="13">
    <source>
        <dbReference type="Proteomes" id="UP000822688"/>
    </source>
</evidence>
<dbReference type="Pfam" id="PF12819">
    <property type="entry name" value="Malectin_like"/>
    <property type="match status" value="1"/>
</dbReference>
<dbReference type="Gene3D" id="1.10.510.10">
    <property type="entry name" value="Transferase(Phosphotransferase) domain 1"/>
    <property type="match status" value="1"/>
</dbReference>
<dbReference type="FunFam" id="3.30.200.20:FF:000394">
    <property type="entry name" value="Leucine-rich repeat receptor-like protein kinase"/>
    <property type="match status" value="1"/>
</dbReference>
<dbReference type="PANTHER" id="PTHR45631:SF68">
    <property type="entry name" value="REPEAT FAMILY PROTEIN, PUTATIVE, EXPRESSED-RELATED"/>
    <property type="match status" value="1"/>
</dbReference>
<dbReference type="GO" id="GO:0004672">
    <property type="term" value="F:protein kinase activity"/>
    <property type="evidence" value="ECO:0007669"/>
    <property type="project" value="InterPro"/>
</dbReference>
<evidence type="ECO:0000256" key="6">
    <source>
        <dbReference type="ARBA" id="ARBA00022989"/>
    </source>
</evidence>
<protein>
    <recommendedName>
        <fullName evidence="2">non-specific serine/threonine protein kinase</fullName>
        <ecNumber evidence="2">2.7.11.1</ecNumber>
    </recommendedName>
</protein>
<dbReference type="PROSITE" id="PS51450">
    <property type="entry name" value="LRR"/>
    <property type="match status" value="1"/>
</dbReference>
<keyword evidence="3" id="KW-0433">Leucine-rich repeat</keyword>
<evidence type="ECO:0000256" key="4">
    <source>
        <dbReference type="ARBA" id="ARBA00022692"/>
    </source>
</evidence>
<dbReference type="Gene3D" id="3.30.200.20">
    <property type="entry name" value="Phosphorylase Kinase, domain 1"/>
    <property type="match status" value="1"/>
</dbReference>
<evidence type="ECO:0000256" key="1">
    <source>
        <dbReference type="ARBA" id="ARBA00004167"/>
    </source>
</evidence>
<dbReference type="GO" id="GO:0005524">
    <property type="term" value="F:ATP binding"/>
    <property type="evidence" value="ECO:0007669"/>
    <property type="project" value="InterPro"/>
</dbReference>
<sequence>MGHMLGPWYYGRYWWVVLVRVEAVGGGQHRYRDCDGALQLHAEKAKKWRSLVLIGRARSSRVQKTHSMKSLTQASWIYMFLTMTLTWLSHKASAQKGFLSLDCGAPAPYFESMKGISWIPDDAYISGGMTASVTKSSVGDPKWNSHLLNLRYFPDTARTRYCYTVPTTMGKNYLLRAIFFHGGYNGNSLEVKFDIAVDLFDTRMVMTISDTGSYYSLEFIFRAFKENIQFCLFRTSTDNPFISSLELRTLADDMYPAVAGGSALYNQYRADFGPYDGASLSARYPDDPYDRFWFTPSTSTVASGISAKPSGVQYTGYAIDKAPPKVMSTAIKMATGDTDLTWHLFPDFPTNPFVLNVFFAELEASSAQTRTFDIFVNRVLWVPNVNIYSYAQNALYMPIEFSTNKSKVDAQGYIDVTLSPTASSGSPPIGNAAEFYSVHKKMAATLDSNVLAIEGLKTAFKLEKLWTGDPCLIIPYDWLTCSSGSPPEITTVNLSSAGLTGYIPDLSALTSLTILRLDNNELTGEVPLWLLMLPNLKELYLQNNRLEGDVPLALLLLPVIRLEGNPDLCIDTKCPKKKNNTLIIAGVLVGALVGIGMVIALVVVLYCHCKQRKGANSTPPFPAEVKEEGPSARGTGLINEGLGSRFTLAQVMAATKNNAKMLGRGGFGPVYYGRLATGQEVAVKVSAKGSEQGYEEFINEIELLTRVHHKNLVSLVGYCDEGENLMLLYEFMPKGTVQEHLYGLGAKSRSSFLDWKTRLQIALNSAQGLEYLHVGCNPVIFHRDVKSNNILLNNKLLAKVADFGLSKSTDLKDNVTHMSTMVKGTIGYLDPEYYMSQKLTDKSDVYSFGVVLLELICARPPFVQQLPKDQQLLDRWVRPHVQNGTLEEIVDPALAGQYNRDAMWKVADLAMQSVRPEGKDRPTMSTIVHELRSALSLEDCLSTTTTRPPSQGSSSGFRFDMIQSSSFTSDPQFGSNTTVQAR</sequence>
<dbReference type="SMART" id="SM00220">
    <property type="entry name" value="S_TKc"/>
    <property type="match status" value="1"/>
</dbReference>
<dbReference type="InterPro" id="IPR024788">
    <property type="entry name" value="Malectin-like_Carb-bd_dom"/>
</dbReference>
<dbReference type="FunFam" id="3.80.10.10:FF:000129">
    <property type="entry name" value="Leucine-rich repeat receptor-like kinase"/>
    <property type="match status" value="1"/>
</dbReference>
<keyword evidence="13" id="KW-1185">Reference proteome</keyword>
<dbReference type="Pfam" id="PF07714">
    <property type="entry name" value="PK_Tyr_Ser-Thr"/>
    <property type="match status" value="1"/>
</dbReference>
<dbReference type="FunFam" id="1.10.510.10:FF:001703">
    <property type="entry name" value="Predicted protein"/>
    <property type="match status" value="1"/>
</dbReference>
<dbReference type="SUPFAM" id="SSF56112">
    <property type="entry name" value="Protein kinase-like (PK-like)"/>
    <property type="match status" value="1"/>
</dbReference>
<comment type="caution">
    <text evidence="12">The sequence shown here is derived from an EMBL/GenBank/DDBJ whole genome shotgun (WGS) entry which is preliminary data.</text>
</comment>
<dbReference type="SUPFAM" id="SSF52058">
    <property type="entry name" value="L domain-like"/>
    <property type="match status" value="1"/>
</dbReference>
<dbReference type="GO" id="GO:0016020">
    <property type="term" value="C:membrane"/>
    <property type="evidence" value="ECO:0007669"/>
    <property type="project" value="UniProtKB-SubCell"/>
</dbReference>
<feature type="transmembrane region" description="Helical" evidence="10">
    <location>
        <begin position="582"/>
        <end position="607"/>
    </location>
</feature>
<dbReference type="PROSITE" id="PS00108">
    <property type="entry name" value="PROTEIN_KINASE_ST"/>
    <property type="match status" value="1"/>
</dbReference>
<dbReference type="InterPro" id="IPR011009">
    <property type="entry name" value="Kinase-like_dom_sf"/>
</dbReference>
<keyword evidence="4 10" id="KW-0812">Transmembrane</keyword>
<keyword evidence="5" id="KW-0677">Repeat</keyword>
<comment type="catalytic activity">
    <reaction evidence="8">
        <text>L-threonyl-[protein] + ATP = O-phospho-L-threonyl-[protein] + ADP + H(+)</text>
        <dbReference type="Rhea" id="RHEA:46608"/>
        <dbReference type="Rhea" id="RHEA-COMP:11060"/>
        <dbReference type="Rhea" id="RHEA-COMP:11605"/>
        <dbReference type="ChEBI" id="CHEBI:15378"/>
        <dbReference type="ChEBI" id="CHEBI:30013"/>
        <dbReference type="ChEBI" id="CHEBI:30616"/>
        <dbReference type="ChEBI" id="CHEBI:61977"/>
        <dbReference type="ChEBI" id="CHEBI:456216"/>
        <dbReference type="EC" id="2.7.11.1"/>
    </reaction>
</comment>
<proteinExistence type="predicted"/>
<dbReference type="EMBL" id="CM026424">
    <property type="protein sequence ID" value="KAG0579752.1"/>
    <property type="molecule type" value="Genomic_DNA"/>
</dbReference>
<dbReference type="Gene3D" id="2.60.120.430">
    <property type="entry name" value="Galactose-binding lectin"/>
    <property type="match status" value="1"/>
</dbReference>